<feature type="chain" id="PRO_5045721771" description="Secreted protein" evidence="1">
    <location>
        <begin position="24"/>
        <end position="221"/>
    </location>
</feature>
<organism evidence="2 3">
    <name type="scientific">Solirubrobacter deserti</name>
    <dbReference type="NCBI Taxonomy" id="2282478"/>
    <lineage>
        <taxon>Bacteria</taxon>
        <taxon>Bacillati</taxon>
        <taxon>Actinomycetota</taxon>
        <taxon>Thermoleophilia</taxon>
        <taxon>Solirubrobacterales</taxon>
        <taxon>Solirubrobacteraceae</taxon>
        <taxon>Solirubrobacter</taxon>
    </lineage>
</organism>
<dbReference type="EMBL" id="JAPCID010000021">
    <property type="protein sequence ID" value="MDA0139081.1"/>
    <property type="molecule type" value="Genomic_DNA"/>
</dbReference>
<evidence type="ECO:0000313" key="3">
    <source>
        <dbReference type="Proteomes" id="UP001147700"/>
    </source>
</evidence>
<protein>
    <recommendedName>
        <fullName evidence="4">Secreted protein</fullName>
    </recommendedName>
</protein>
<evidence type="ECO:0008006" key="4">
    <source>
        <dbReference type="Google" id="ProtNLM"/>
    </source>
</evidence>
<comment type="caution">
    <text evidence="2">The sequence shown here is derived from an EMBL/GenBank/DDBJ whole genome shotgun (WGS) entry which is preliminary data.</text>
</comment>
<dbReference type="RefSeq" id="WP_202954945.1">
    <property type="nucleotide sequence ID" value="NZ_JAPCID010000021.1"/>
</dbReference>
<keyword evidence="1" id="KW-0732">Signal</keyword>
<evidence type="ECO:0000313" key="2">
    <source>
        <dbReference type="EMBL" id="MDA0139081.1"/>
    </source>
</evidence>
<accession>A0ABT4RKN0</accession>
<reference evidence="2" key="1">
    <citation type="submission" date="2022-10" db="EMBL/GenBank/DDBJ databases">
        <title>The WGS of Solirubrobacter sp. CPCC 204708.</title>
        <authorList>
            <person name="Jiang Z."/>
        </authorList>
    </citation>
    <scope>NUCLEOTIDE SEQUENCE</scope>
    <source>
        <strain evidence="2">CPCC 204708</strain>
    </source>
</reference>
<feature type="signal peptide" evidence="1">
    <location>
        <begin position="1"/>
        <end position="23"/>
    </location>
</feature>
<sequence>MIRVRHLALAGVLALGLTGGAVAAIPSADGAITACMTTADGRLRIVDGEQEVGRSCLPGEKPLSWNQTGPPGPAGPSFARIIEHPGAFIGEHAGHDKHVGILTLAPNTHHVVTVSARADRPEAHHLNTIGASCAVYAAPTGNGGGWGDKVASDKAWWTGGDDTPQRLLMRGYITTTQWTTVRVVCHADAQSGYGGPKDFTQVSQVQFEALQIGGYSRKVTQ</sequence>
<evidence type="ECO:0000256" key="1">
    <source>
        <dbReference type="SAM" id="SignalP"/>
    </source>
</evidence>
<proteinExistence type="predicted"/>
<keyword evidence="3" id="KW-1185">Reference proteome</keyword>
<name>A0ABT4RKN0_9ACTN</name>
<dbReference type="Proteomes" id="UP001147700">
    <property type="component" value="Unassembled WGS sequence"/>
</dbReference>
<gene>
    <name evidence="2" type="ORF">OJ962_16390</name>
</gene>